<dbReference type="Proteomes" id="UP000274556">
    <property type="component" value="Unassembled WGS sequence"/>
</dbReference>
<evidence type="ECO:0000313" key="1">
    <source>
        <dbReference type="EMBL" id="RKT46665.1"/>
    </source>
</evidence>
<sequence length="38" mass="4558">MPIRPLIEHYSLDDYRRWEGDWELIQGMPLAIRTLDAS</sequence>
<protein>
    <recommendedName>
        <fullName evidence="3">Uma2 family endonuclease</fullName>
    </recommendedName>
</protein>
<name>A0A495VE01_9GAMM</name>
<comment type="caution">
    <text evidence="1">The sequence shown here is derived from an EMBL/GenBank/DDBJ whole genome shotgun (WGS) entry which is preliminary data.</text>
</comment>
<reference evidence="1 2" key="1">
    <citation type="submission" date="2018-10" db="EMBL/GenBank/DDBJ databases">
        <title>Genomic Encyclopedia of Archaeal and Bacterial Type Strains, Phase II (KMG-II): from individual species to whole genera.</title>
        <authorList>
            <person name="Goeker M."/>
        </authorList>
    </citation>
    <scope>NUCLEOTIDE SEQUENCE [LARGE SCALE GENOMIC DNA]</scope>
    <source>
        <strain evidence="1 2">DSM 235</strain>
    </source>
</reference>
<evidence type="ECO:0000313" key="2">
    <source>
        <dbReference type="Proteomes" id="UP000274556"/>
    </source>
</evidence>
<dbReference type="EMBL" id="RBXL01000001">
    <property type="protein sequence ID" value="RKT46665.1"/>
    <property type="molecule type" value="Genomic_DNA"/>
</dbReference>
<gene>
    <name evidence="1" type="ORF">BDD21_4197</name>
</gene>
<keyword evidence="2" id="KW-1185">Reference proteome</keyword>
<organism evidence="1 2">
    <name type="scientific">Thiocapsa rosea</name>
    <dbReference type="NCBI Taxonomy" id="69360"/>
    <lineage>
        <taxon>Bacteria</taxon>
        <taxon>Pseudomonadati</taxon>
        <taxon>Pseudomonadota</taxon>
        <taxon>Gammaproteobacteria</taxon>
        <taxon>Chromatiales</taxon>
        <taxon>Chromatiaceae</taxon>
        <taxon>Thiocapsa</taxon>
    </lineage>
</organism>
<accession>A0A495VE01</accession>
<evidence type="ECO:0008006" key="3">
    <source>
        <dbReference type="Google" id="ProtNLM"/>
    </source>
</evidence>
<proteinExistence type="predicted"/>
<dbReference type="AlphaFoldDB" id="A0A495VE01"/>